<gene>
    <name evidence="1" type="ORF">KAK11_13670</name>
</gene>
<proteinExistence type="predicted"/>
<evidence type="ECO:0000313" key="1">
    <source>
        <dbReference type="EMBL" id="MBQ0936384.1"/>
    </source>
</evidence>
<accession>A0ABS5DZ19</accession>
<sequence length="139" mass="14563">MTADGAFYWLPPKSTAIALAWMALVGAAVLAPQPGRASDGPPQVSPADAPAAVIRLPSAVVGQRYAQALIRGGQPPYSVVLESGRLDDVGLTLDATGLLSGHPTQPGRFVFTLSAQDARAGEPVRQRYVLHVLSARKPR</sequence>
<dbReference type="InterPro" id="IPR013783">
    <property type="entry name" value="Ig-like_fold"/>
</dbReference>
<dbReference type="Pfam" id="PF05345">
    <property type="entry name" value="He_PIG"/>
    <property type="match status" value="1"/>
</dbReference>
<organism evidence="1 2">
    <name type="scientific">Ideonella paludis</name>
    <dbReference type="NCBI Taxonomy" id="1233411"/>
    <lineage>
        <taxon>Bacteria</taxon>
        <taxon>Pseudomonadati</taxon>
        <taxon>Pseudomonadota</taxon>
        <taxon>Betaproteobacteria</taxon>
        <taxon>Burkholderiales</taxon>
        <taxon>Sphaerotilaceae</taxon>
        <taxon>Ideonella</taxon>
    </lineage>
</organism>
<dbReference type="RefSeq" id="WP_210809737.1">
    <property type="nucleotide sequence ID" value="NZ_JAGQDG010000005.1"/>
</dbReference>
<dbReference type="Proteomes" id="UP000672097">
    <property type="component" value="Unassembled WGS sequence"/>
</dbReference>
<evidence type="ECO:0000313" key="2">
    <source>
        <dbReference type="Proteomes" id="UP000672097"/>
    </source>
</evidence>
<keyword evidence="2" id="KW-1185">Reference proteome</keyword>
<reference evidence="1 2" key="1">
    <citation type="submission" date="2021-04" db="EMBL/GenBank/DDBJ databases">
        <title>The genome sequence of type strain Ideonella paludis KCTC 32238.</title>
        <authorList>
            <person name="Liu Y."/>
        </authorList>
    </citation>
    <scope>NUCLEOTIDE SEQUENCE [LARGE SCALE GENOMIC DNA]</scope>
    <source>
        <strain evidence="1 2">KCTC 32238</strain>
    </source>
</reference>
<dbReference type="EMBL" id="JAGQDG010000005">
    <property type="protein sequence ID" value="MBQ0936384.1"/>
    <property type="molecule type" value="Genomic_DNA"/>
</dbReference>
<name>A0ABS5DZ19_9BURK</name>
<protein>
    <submittedName>
        <fullName evidence="1">Ig domain-containing protein</fullName>
    </submittedName>
</protein>
<comment type="caution">
    <text evidence="1">The sequence shown here is derived from an EMBL/GenBank/DDBJ whole genome shotgun (WGS) entry which is preliminary data.</text>
</comment>
<dbReference type="Gene3D" id="2.60.40.10">
    <property type="entry name" value="Immunoglobulins"/>
    <property type="match status" value="1"/>
</dbReference>